<dbReference type="EMBL" id="BAAFJT010000004">
    <property type="protein sequence ID" value="GAB0188822.1"/>
    <property type="molecule type" value="Genomic_DNA"/>
</dbReference>
<sequence>MGAGALAIRQSRSAVRLKEDMKKIAAFPLNKQGDTTCPKVFGVSLLELQQQGLSKNGIPIVVWNIVEYLTQHGMTQEGLFRVNGSMKMVEQLRLQYERGEEVELVKDGDVYSAASLLKLFLRELPDGIITSALHPRFIQLYQDTRNDMQKESNLKELLKELPDAHYCLLKYLCQFLIKVAEHHVENRMNLCNLATVFGPNCFHVPSGFEGIKEQEICNKIMTKMLENYNTLFELEGLKKDEEKPVCEELARIILVKGSVLGQALFNIFVSDMDSGIECTLSRFANDAKLCGVVDTLEGRDAIQRDLDRFERWARANRMKFNKAKCKVLHVGWRNPKHDYRLGEEWIESSPEEKDLGVLMDEKLNRSRQCALAAQKANHVLGCIKRGVTSRLREVILPLYSVLVRPHLEYCIQLWGPQYRRDMELLERVQRRATKLIRGLEHLSCEDRLRELGLFSLEKRRLQGHLIAAFQYLKGVYRKAGEGLFTRAWSDRTRGNGFKLKEGQFRLDVRKKFFTVRVVRHWTRLPREVVAAPSLEVFKARLDGALGNVV</sequence>
<dbReference type="Proteomes" id="UP001623348">
    <property type="component" value="Unassembled WGS sequence"/>
</dbReference>
<dbReference type="PRINTS" id="PR01345">
    <property type="entry name" value="CERVTRCPTASE"/>
</dbReference>
<dbReference type="AlphaFoldDB" id="A0ABC9WUQ2"/>
<organism evidence="2 3">
    <name type="scientific">Grus japonensis</name>
    <name type="common">Japanese crane</name>
    <name type="synonym">Red-crowned crane</name>
    <dbReference type="NCBI Taxonomy" id="30415"/>
    <lineage>
        <taxon>Eukaryota</taxon>
        <taxon>Metazoa</taxon>
        <taxon>Chordata</taxon>
        <taxon>Craniata</taxon>
        <taxon>Vertebrata</taxon>
        <taxon>Euteleostomi</taxon>
        <taxon>Archelosauria</taxon>
        <taxon>Archosauria</taxon>
        <taxon>Dinosauria</taxon>
        <taxon>Saurischia</taxon>
        <taxon>Theropoda</taxon>
        <taxon>Coelurosauria</taxon>
        <taxon>Aves</taxon>
        <taxon>Neognathae</taxon>
        <taxon>Neoaves</taxon>
        <taxon>Gruiformes</taxon>
        <taxon>Gruidae</taxon>
        <taxon>Grus</taxon>
    </lineage>
</organism>
<dbReference type="Gene3D" id="1.10.555.10">
    <property type="entry name" value="Rho GTPase activation protein"/>
    <property type="match status" value="1"/>
</dbReference>
<evidence type="ECO:0000313" key="3">
    <source>
        <dbReference type="Proteomes" id="UP001623348"/>
    </source>
</evidence>
<proteinExistence type="predicted"/>
<feature type="domain" description="Rho-GAP" evidence="1">
    <location>
        <begin position="43"/>
        <end position="232"/>
    </location>
</feature>
<dbReference type="SMART" id="SM00324">
    <property type="entry name" value="RhoGAP"/>
    <property type="match status" value="1"/>
</dbReference>
<evidence type="ECO:0000313" key="2">
    <source>
        <dbReference type="EMBL" id="GAB0188822.1"/>
    </source>
</evidence>
<dbReference type="PROSITE" id="PS50238">
    <property type="entry name" value="RHOGAP"/>
    <property type="match status" value="1"/>
</dbReference>
<name>A0ABC9WUQ2_GRUJA</name>
<protein>
    <submittedName>
        <fullName evidence="2">Protein FAM13A</fullName>
    </submittedName>
</protein>
<dbReference type="InterPro" id="IPR008936">
    <property type="entry name" value="Rho_GTPase_activation_prot"/>
</dbReference>
<dbReference type="InterPro" id="IPR039102">
    <property type="entry name" value="FAM13"/>
</dbReference>
<accession>A0ABC9WUQ2</accession>
<evidence type="ECO:0000259" key="1">
    <source>
        <dbReference type="PROSITE" id="PS50238"/>
    </source>
</evidence>
<dbReference type="InterPro" id="IPR000198">
    <property type="entry name" value="RhoGAP_dom"/>
</dbReference>
<keyword evidence="3" id="KW-1185">Reference proteome</keyword>
<dbReference type="PANTHER" id="PTHR15904">
    <property type="entry name" value="FAM13"/>
    <property type="match status" value="1"/>
</dbReference>
<gene>
    <name evidence="2" type="ORF">GRJ2_001347500</name>
</gene>
<dbReference type="Pfam" id="PF00620">
    <property type="entry name" value="RhoGAP"/>
    <property type="match status" value="1"/>
</dbReference>
<dbReference type="PANTHER" id="PTHR15904:SF18">
    <property type="entry name" value="PROTEIN FAM13A"/>
    <property type="match status" value="1"/>
</dbReference>
<reference evidence="2 3" key="1">
    <citation type="submission" date="2024-06" db="EMBL/GenBank/DDBJ databases">
        <title>The draft genome of Grus japonensis, version 3.</title>
        <authorList>
            <person name="Nabeshima K."/>
            <person name="Suzuki S."/>
            <person name="Onuma M."/>
        </authorList>
    </citation>
    <scope>NUCLEOTIDE SEQUENCE [LARGE SCALE GENOMIC DNA]</scope>
    <source>
        <strain evidence="2 3">451A</strain>
    </source>
</reference>
<comment type="caution">
    <text evidence="2">The sequence shown here is derived from an EMBL/GenBank/DDBJ whole genome shotgun (WGS) entry which is preliminary data.</text>
</comment>
<dbReference type="SUPFAM" id="SSF48350">
    <property type="entry name" value="GTPase activation domain, GAP"/>
    <property type="match status" value="1"/>
</dbReference>